<proteinExistence type="predicted"/>
<dbReference type="EMBL" id="LSSM01003913">
    <property type="protein sequence ID" value="OMJ16398.1"/>
    <property type="molecule type" value="Genomic_DNA"/>
</dbReference>
<feature type="region of interest" description="Disordered" evidence="1">
    <location>
        <begin position="64"/>
        <end position="90"/>
    </location>
</feature>
<dbReference type="Proteomes" id="UP000187429">
    <property type="component" value="Unassembled WGS sequence"/>
</dbReference>
<name>A0A1R1XP62_9FUNG</name>
<gene>
    <name evidence="2" type="ORF">AYI69_g7847</name>
</gene>
<dbReference type="AlphaFoldDB" id="A0A1R1XP62"/>
<feature type="non-terminal residue" evidence="2">
    <location>
        <position position="1"/>
    </location>
</feature>
<comment type="caution">
    <text evidence="2">The sequence shown here is derived from an EMBL/GenBank/DDBJ whole genome shotgun (WGS) entry which is preliminary data.</text>
</comment>
<feature type="region of interest" description="Disordered" evidence="1">
    <location>
        <begin position="1"/>
        <end position="23"/>
    </location>
</feature>
<evidence type="ECO:0000313" key="2">
    <source>
        <dbReference type="EMBL" id="OMJ16398.1"/>
    </source>
</evidence>
<protein>
    <submittedName>
        <fullName evidence="2">Uncharacterized protein</fullName>
    </submittedName>
</protein>
<accession>A0A1R1XP62</accession>
<dbReference type="OrthoDB" id="10538890at2759"/>
<organism evidence="2 3">
    <name type="scientific">Smittium culicis</name>
    <dbReference type="NCBI Taxonomy" id="133412"/>
    <lineage>
        <taxon>Eukaryota</taxon>
        <taxon>Fungi</taxon>
        <taxon>Fungi incertae sedis</taxon>
        <taxon>Zoopagomycota</taxon>
        <taxon>Kickxellomycotina</taxon>
        <taxon>Harpellomycetes</taxon>
        <taxon>Harpellales</taxon>
        <taxon>Legeriomycetaceae</taxon>
        <taxon>Smittium</taxon>
    </lineage>
</organism>
<feature type="compositionally biased region" description="Polar residues" evidence="1">
    <location>
        <begin position="118"/>
        <end position="133"/>
    </location>
</feature>
<sequence>ATLLRRRAPTQQPSLKPIQATGPPIASQVFAEGVAAARGGLNRDPEQPPSRRTPCYAQIGMVQTNGQPMGSEHSGEGIQNPLQEPPFSRSGIEVVRYENSAEVYHTPGYGYKYKENDPQGSVKQDQGSSTRAKQATERWVDDVEMSRELYWEIPVNVVCTAAGSPYVSLTSRAKE</sequence>
<keyword evidence="3" id="KW-1185">Reference proteome</keyword>
<evidence type="ECO:0000256" key="1">
    <source>
        <dbReference type="SAM" id="MobiDB-lite"/>
    </source>
</evidence>
<evidence type="ECO:0000313" key="3">
    <source>
        <dbReference type="Proteomes" id="UP000187429"/>
    </source>
</evidence>
<reference evidence="3" key="1">
    <citation type="submission" date="2017-01" db="EMBL/GenBank/DDBJ databases">
        <authorList>
            <person name="Wang Y."/>
            <person name="White M."/>
            <person name="Kvist S."/>
            <person name="Moncalvo J.-M."/>
        </authorList>
    </citation>
    <scope>NUCLEOTIDE SEQUENCE [LARGE SCALE GENOMIC DNA]</scope>
    <source>
        <strain evidence="3">ID-206-W2</strain>
    </source>
</reference>
<feature type="region of interest" description="Disordered" evidence="1">
    <location>
        <begin position="107"/>
        <end position="138"/>
    </location>
</feature>